<organism evidence="2 3">
    <name type="scientific">Hibiscus syriacus</name>
    <name type="common">Rose of Sharon</name>
    <dbReference type="NCBI Taxonomy" id="106335"/>
    <lineage>
        <taxon>Eukaryota</taxon>
        <taxon>Viridiplantae</taxon>
        <taxon>Streptophyta</taxon>
        <taxon>Embryophyta</taxon>
        <taxon>Tracheophyta</taxon>
        <taxon>Spermatophyta</taxon>
        <taxon>Magnoliopsida</taxon>
        <taxon>eudicotyledons</taxon>
        <taxon>Gunneridae</taxon>
        <taxon>Pentapetalae</taxon>
        <taxon>rosids</taxon>
        <taxon>malvids</taxon>
        <taxon>Malvales</taxon>
        <taxon>Malvaceae</taxon>
        <taxon>Malvoideae</taxon>
        <taxon>Hibiscus</taxon>
    </lineage>
</organism>
<dbReference type="EMBL" id="VEPZ02000982">
    <property type="protein sequence ID" value="KAE8705251.1"/>
    <property type="molecule type" value="Genomic_DNA"/>
</dbReference>
<name>A0A6A3AKW5_HIBSY</name>
<proteinExistence type="predicted"/>
<protein>
    <submittedName>
        <fullName evidence="2">P-loop containing nucleoside triphosphate hydrolases superfamily protein isoform 1</fullName>
    </submittedName>
</protein>
<keyword evidence="2" id="KW-0378">Hydrolase</keyword>
<comment type="caution">
    <text evidence="2">The sequence shown here is derived from an EMBL/GenBank/DDBJ whole genome shotgun (WGS) entry which is preliminary data.</text>
</comment>
<dbReference type="PANTHER" id="PTHR34665">
    <property type="entry name" value="DUF3741 DOMAIN-CONTAINING PROTEIN"/>
    <property type="match status" value="1"/>
</dbReference>
<dbReference type="GO" id="GO:0016787">
    <property type="term" value="F:hydrolase activity"/>
    <property type="evidence" value="ECO:0007669"/>
    <property type="project" value="UniProtKB-KW"/>
</dbReference>
<dbReference type="AlphaFoldDB" id="A0A6A3AKW5"/>
<keyword evidence="3" id="KW-1185">Reference proteome</keyword>
<evidence type="ECO:0000256" key="1">
    <source>
        <dbReference type="SAM" id="MobiDB-lite"/>
    </source>
</evidence>
<dbReference type="Proteomes" id="UP000436088">
    <property type="component" value="Unassembled WGS sequence"/>
</dbReference>
<evidence type="ECO:0000313" key="3">
    <source>
        <dbReference type="Proteomes" id="UP000436088"/>
    </source>
</evidence>
<evidence type="ECO:0000313" key="2">
    <source>
        <dbReference type="EMBL" id="KAE8705251.1"/>
    </source>
</evidence>
<sequence length="158" mass="18080">MKKKQPHLLQHDNTKDLQIIKAVAQAWLSHYGTASSTSEFDAHPRRRFRAEPSRFKLEAMNNPSAKLKNKDASIAEPAAPRWDFGQSLWDSYELVTLAKKLETSLVFDDPLSAAGSELEEDSSEDKKRRKESKNSLRNLLKRVSSRRFNEANINSPER</sequence>
<feature type="region of interest" description="Disordered" evidence="1">
    <location>
        <begin position="114"/>
        <end position="136"/>
    </location>
</feature>
<accession>A0A6A3AKW5</accession>
<reference evidence="2" key="1">
    <citation type="submission" date="2019-09" db="EMBL/GenBank/DDBJ databases">
        <title>Draft genome information of white flower Hibiscus syriacus.</title>
        <authorList>
            <person name="Kim Y.-M."/>
        </authorList>
    </citation>
    <scope>NUCLEOTIDE SEQUENCE [LARGE SCALE GENOMIC DNA]</scope>
    <source>
        <strain evidence="2">YM2019G1</strain>
    </source>
</reference>
<dbReference type="PANTHER" id="PTHR34665:SF1">
    <property type="entry name" value="OS02G0595200 PROTEIN"/>
    <property type="match status" value="1"/>
</dbReference>
<dbReference type="OrthoDB" id="1921290at2759"/>
<gene>
    <name evidence="2" type="ORF">F3Y22_tig00110429pilonHSYRG00368</name>
</gene>